<dbReference type="Proteomes" id="UP000011991">
    <property type="component" value="Unassembled WGS sequence"/>
</dbReference>
<proteinExistence type="predicted"/>
<keyword evidence="3" id="KW-0328">Glycosyltransferase</keyword>
<organism evidence="3 4">
    <name type="scientific">Rhodopirellula maiorica SM1</name>
    <dbReference type="NCBI Taxonomy" id="1265738"/>
    <lineage>
        <taxon>Bacteria</taxon>
        <taxon>Pseudomonadati</taxon>
        <taxon>Planctomycetota</taxon>
        <taxon>Planctomycetia</taxon>
        <taxon>Pirellulales</taxon>
        <taxon>Pirellulaceae</taxon>
        <taxon>Novipirellula</taxon>
    </lineage>
</organism>
<dbReference type="Pfam" id="PF00534">
    <property type="entry name" value="Glycos_transf_1"/>
    <property type="match status" value="1"/>
</dbReference>
<dbReference type="InterPro" id="IPR028098">
    <property type="entry name" value="Glyco_trans_4-like_N"/>
</dbReference>
<dbReference type="InterPro" id="IPR050194">
    <property type="entry name" value="Glycosyltransferase_grp1"/>
</dbReference>
<keyword evidence="3" id="KW-0808">Transferase</keyword>
<keyword evidence="4" id="KW-1185">Reference proteome</keyword>
<feature type="non-terminal residue" evidence="3">
    <location>
        <position position="332"/>
    </location>
</feature>
<feature type="domain" description="Glycosyl transferase family 1" evidence="1">
    <location>
        <begin position="202"/>
        <end position="330"/>
    </location>
</feature>
<dbReference type="Gene3D" id="3.40.50.2000">
    <property type="entry name" value="Glycogen Phosphorylase B"/>
    <property type="match status" value="2"/>
</dbReference>
<reference evidence="3 4" key="1">
    <citation type="journal article" date="2013" name="Mar. Genomics">
        <title>Expression of sulfatases in Rhodopirellula baltica and the diversity of sulfatases in the genus Rhodopirellula.</title>
        <authorList>
            <person name="Wegner C.E."/>
            <person name="Richter-Heitmann T."/>
            <person name="Klindworth A."/>
            <person name="Klockow C."/>
            <person name="Richter M."/>
            <person name="Achstetter T."/>
            <person name="Glockner F.O."/>
            <person name="Harder J."/>
        </authorList>
    </citation>
    <scope>NUCLEOTIDE SEQUENCE [LARGE SCALE GENOMIC DNA]</scope>
    <source>
        <strain evidence="3 4">SM1</strain>
    </source>
</reference>
<name>M5RE28_9BACT</name>
<dbReference type="GO" id="GO:0016758">
    <property type="term" value="F:hexosyltransferase activity"/>
    <property type="evidence" value="ECO:0007669"/>
    <property type="project" value="TreeGrafter"/>
</dbReference>
<comment type="caution">
    <text evidence="3">The sequence shown here is derived from an EMBL/GenBank/DDBJ whole genome shotgun (WGS) entry which is preliminary data.</text>
</comment>
<dbReference type="Pfam" id="PF13579">
    <property type="entry name" value="Glyco_trans_4_4"/>
    <property type="match status" value="1"/>
</dbReference>
<dbReference type="PANTHER" id="PTHR45947">
    <property type="entry name" value="SULFOQUINOVOSYL TRANSFERASE SQD2"/>
    <property type="match status" value="1"/>
</dbReference>
<evidence type="ECO:0000313" key="4">
    <source>
        <dbReference type="Proteomes" id="UP000011991"/>
    </source>
</evidence>
<dbReference type="EC" id="2.4.-.-" evidence="3"/>
<feature type="domain" description="Glycosyltransferase subfamily 4-like N-terminal" evidence="2">
    <location>
        <begin position="3"/>
        <end position="186"/>
    </location>
</feature>
<dbReference type="InterPro" id="IPR001296">
    <property type="entry name" value="Glyco_trans_1"/>
</dbReference>
<protein>
    <submittedName>
        <fullName evidence="3">Glycosyl transferase group 1</fullName>
        <ecNumber evidence="3">2.4.-.-</ecNumber>
    </submittedName>
</protein>
<evidence type="ECO:0000259" key="1">
    <source>
        <dbReference type="Pfam" id="PF00534"/>
    </source>
</evidence>
<dbReference type="CDD" id="cd03794">
    <property type="entry name" value="GT4_WbuB-like"/>
    <property type="match status" value="1"/>
</dbReference>
<evidence type="ECO:0000313" key="3">
    <source>
        <dbReference type="EMBL" id="EMI17640.1"/>
    </source>
</evidence>
<accession>M5RE28</accession>
<evidence type="ECO:0000259" key="2">
    <source>
        <dbReference type="Pfam" id="PF13579"/>
    </source>
</evidence>
<dbReference type="AlphaFoldDB" id="M5RE28"/>
<dbReference type="PANTHER" id="PTHR45947:SF3">
    <property type="entry name" value="SULFOQUINOVOSYL TRANSFERASE SQD2"/>
    <property type="match status" value="1"/>
</dbReference>
<sequence length="332" mass="36505">MGAPQARLSELGERLIDLGWEVEVLTALPNYPTGKVFEEFDSQQPHVHQVGRIRTVRVPLYTAKQGFIKRIRCYFSFVRGAKRFGPKLCQRPDLLFVESPPLFISYAAKYLAKRWNCPFVFNVSDLWPESAIRMGVVKPGFATKMAERLELATYRRATAITGQSDEIIASVQARCPEVRTQVITNGVDPSRFGPGHADDEARQLLGAEPGPIFIFAGLLGLAQGLNQILDLAKSLEDSTPGRFVLVGDGPAREDLEKRIQRESIDRVKIVPAQPRERIPALLACADVAIISLGMTIPGAVPSKIYEAMASSLPILLNADGEPARRIKEAGCG</sequence>
<dbReference type="SUPFAM" id="SSF53756">
    <property type="entry name" value="UDP-Glycosyltransferase/glycogen phosphorylase"/>
    <property type="match status" value="1"/>
</dbReference>
<dbReference type="EMBL" id="ANOG01000770">
    <property type="protein sequence ID" value="EMI17640.1"/>
    <property type="molecule type" value="Genomic_DNA"/>
</dbReference>
<gene>
    <name evidence="3" type="ORF">RMSM_05409</name>
</gene>